<sequence length="207" mass="22864">MDKLKLTYFDFSGGRGEPARLALHIGGIPFEDNRFAPGDFPEVRKTTPLNQVPTLHINDVQVTQSDAITRYAGKLAGLYPEDDLQALFCDEVMGALEDINTKLGTTFGMTGDVLKNAREALAAETLPRYLRWLQNQLESHGGEFFADHRLTVADLKAFIVLRWLGSGKLDHIPADLIETVTPKLAAFVDRIAGIPAIAHYYEAHGSK</sequence>
<evidence type="ECO:0000259" key="1">
    <source>
        <dbReference type="PROSITE" id="PS50404"/>
    </source>
</evidence>
<dbReference type="SFLD" id="SFLDS00019">
    <property type="entry name" value="Glutathione_Transferase_(cytos"/>
    <property type="match status" value="1"/>
</dbReference>
<evidence type="ECO:0000313" key="4">
    <source>
        <dbReference type="Proteomes" id="UP000634522"/>
    </source>
</evidence>
<dbReference type="SUPFAM" id="SSF47616">
    <property type="entry name" value="GST C-terminal domain-like"/>
    <property type="match status" value="1"/>
</dbReference>
<dbReference type="InterPro" id="IPR036249">
    <property type="entry name" value="Thioredoxin-like_sf"/>
</dbReference>
<evidence type="ECO:0000313" key="3">
    <source>
        <dbReference type="EMBL" id="NMF99127.1"/>
    </source>
</evidence>
<gene>
    <name evidence="3" type="ORF">GPA27_17245</name>
</gene>
<dbReference type="InterPro" id="IPR050213">
    <property type="entry name" value="GST_superfamily"/>
</dbReference>
<accession>A0ABX1NII3</accession>
<dbReference type="CDD" id="cd03192">
    <property type="entry name" value="GST_C_Sigma_like"/>
    <property type="match status" value="1"/>
</dbReference>
<dbReference type="SFLD" id="SFLDG00363">
    <property type="entry name" value="AMPS_(cytGST):_Alpha-__Mu-__Pi"/>
    <property type="match status" value="1"/>
</dbReference>
<name>A0ABX1NII3_9RHOO</name>
<dbReference type="PROSITE" id="PS50404">
    <property type="entry name" value="GST_NTER"/>
    <property type="match status" value="1"/>
</dbReference>
<reference evidence="3 4" key="1">
    <citation type="submission" date="2019-12" db="EMBL/GenBank/DDBJ databases">
        <title>Comparative genomics gives insights into the taxonomy of the Azoarcus-Aromatoleum group and reveals separate origins of nif in the plant-associated Azoarcus and non-plant-associated Aromatoleum sub-groups.</title>
        <authorList>
            <person name="Lafos M."/>
            <person name="Maluk M."/>
            <person name="Batista M."/>
            <person name="Junghare M."/>
            <person name="Carmona M."/>
            <person name="Faoro H."/>
            <person name="Cruz L.M."/>
            <person name="Battistoni F."/>
            <person name="De Souza E."/>
            <person name="Pedrosa F."/>
            <person name="Chen W.-M."/>
            <person name="Poole P.S."/>
            <person name="Dixon R.A."/>
            <person name="James E.K."/>
        </authorList>
    </citation>
    <scope>NUCLEOTIDE SEQUENCE [LARGE SCALE GENOMIC DNA]</scope>
    <source>
        <strain evidence="3 4">T</strain>
    </source>
</reference>
<dbReference type="Proteomes" id="UP000634522">
    <property type="component" value="Unassembled WGS sequence"/>
</dbReference>
<dbReference type="RefSeq" id="WP_169141739.1">
    <property type="nucleotide sequence ID" value="NZ_WTVS01000038.1"/>
</dbReference>
<feature type="domain" description="GST N-terminal" evidence="1">
    <location>
        <begin position="2"/>
        <end position="80"/>
    </location>
</feature>
<comment type="caution">
    <text evidence="3">The sequence shown here is derived from an EMBL/GenBank/DDBJ whole genome shotgun (WGS) entry which is preliminary data.</text>
</comment>
<dbReference type="PROSITE" id="PS50405">
    <property type="entry name" value="GST_CTER"/>
    <property type="match status" value="1"/>
</dbReference>
<protein>
    <submittedName>
        <fullName evidence="3">Glutathione S-transferase</fullName>
    </submittedName>
</protein>
<dbReference type="SFLD" id="SFLDG01205">
    <property type="entry name" value="AMPS.1"/>
    <property type="match status" value="1"/>
</dbReference>
<dbReference type="Pfam" id="PF02798">
    <property type="entry name" value="GST_N"/>
    <property type="match status" value="1"/>
</dbReference>
<keyword evidence="4" id="KW-1185">Reference proteome</keyword>
<feature type="domain" description="GST C-terminal" evidence="2">
    <location>
        <begin position="82"/>
        <end position="207"/>
    </location>
</feature>
<evidence type="ECO:0000259" key="2">
    <source>
        <dbReference type="PROSITE" id="PS50405"/>
    </source>
</evidence>
<dbReference type="EMBL" id="WTVS01000038">
    <property type="protein sequence ID" value="NMF99127.1"/>
    <property type="molecule type" value="Genomic_DNA"/>
</dbReference>
<dbReference type="Pfam" id="PF14497">
    <property type="entry name" value="GST_C_3"/>
    <property type="match status" value="1"/>
</dbReference>
<dbReference type="Gene3D" id="1.20.1050.10">
    <property type="match status" value="1"/>
</dbReference>
<dbReference type="SUPFAM" id="SSF52833">
    <property type="entry name" value="Thioredoxin-like"/>
    <property type="match status" value="1"/>
</dbReference>
<dbReference type="InterPro" id="IPR040079">
    <property type="entry name" value="Glutathione_S-Trfase"/>
</dbReference>
<dbReference type="InterPro" id="IPR004046">
    <property type="entry name" value="GST_C"/>
</dbReference>
<dbReference type="PANTHER" id="PTHR11571">
    <property type="entry name" value="GLUTATHIONE S-TRANSFERASE"/>
    <property type="match status" value="1"/>
</dbReference>
<dbReference type="CDD" id="cd03039">
    <property type="entry name" value="GST_N_Sigma_like"/>
    <property type="match status" value="1"/>
</dbReference>
<proteinExistence type="predicted"/>
<dbReference type="InterPro" id="IPR004045">
    <property type="entry name" value="Glutathione_S-Trfase_N"/>
</dbReference>
<organism evidence="3 4">
    <name type="scientific">Aromatoleum toluolicum</name>
    <dbReference type="NCBI Taxonomy" id="90060"/>
    <lineage>
        <taxon>Bacteria</taxon>
        <taxon>Pseudomonadati</taxon>
        <taxon>Pseudomonadota</taxon>
        <taxon>Betaproteobacteria</taxon>
        <taxon>Rhodocyclales</taxon>
        <taxon>Rhodocyclaceae</taxon>
        <taxon>Aromatoleum</taxon>
    </lineage>
</organism>
<dbReference type="InterPro" id="IPR036282">
    <property type="entry name" value="Glutathione-S-Trfase_C_sf"/>
</dbReference>
<dbReference type="Gene3D" id="3.40.30.10">
    <property type="entry name" value="Glutaredoxin"/>
    <property type="match status" value="1"/>
</dbReference>
<dbReference type="InterPro" id="IPR010987">
    <property type="entry name" value="Glutathione-S-Trfase_C-like"/>
</dbReference>